<protein>
    <submittedName>
        <fullName evidence="1">Cytidine and deoxycytidylate deaminase zinc-binding region</fullName>
    </submittedName>
</protein>
<gene>
    <name evidence="1" type="ORF">SAMN02910280_2087</name>
</gene>
<dbReference type="GO" id="GO:0016787">
    <property type="term" value="F:hydrolase activity"/>
    <property type="evidence" value="ECO:0007669"/>
    <property type="project" value="InterPro"/>
</dbReference>
<dbReference type="AlphaFoldDB" id="A0A1K1NMM8"/>
<dbReference type="Proteomes" id="UP000183461">
    <property type="component" value="Unassembled WGS sequence"/>
</dbReference>
<name>A0A1K1NMM8_RUMFL</name>
<dbReference type="GO" id="GO:0008270">
    <property type="term" value="F:zinc ion binding"/>
    <property type="evidence" value="ECO:0007669"/>
    <property type="project" value="InterPro"/>
</dbReference>
<dbReference type="EMBL" id="FPIP01000005">
    <property type="protein sequence ID" value="SFW36559.1"/>
    <property type="molecule type" value="Genomic_DNA"/>
</dbReference>
<dbReference type="PROSITE" id="PS00903">
    <property type="entry name" value="CYT_DCMP_DEAMINASES_1"/>
    <property type="match status" value="1"/>
</dbReference>
<accession>A0A1K1NMM8</accession>
<reference evidence="2" key="1">
    <citation type="submission" date="2016-11" db="EMBL/GenBank/DDBJ databases">
        <authorList>
            <person name="Varghese N."/>
            <person name="Submissions S."/>
        </authorList>
    </citation>
    <scope>NUCLEOTIDE SEQUENCE [LARGE SCALE GENOMIC DNA]</scope>
    <source>
        <strain evidence="2">YL228</strain>
    </source>
</reference>
<dbReference type="Gene3D" id="3.40.140.10">
    <property type="entry name" value="Cytidine Deaminase, domain 2"/>
    <property type="match status" value="1"/>
</dbReference>
<dbReference type="InterPro" id="IPR016192">
    <property type="entry name" value="APOBEC/CMP_deaminase_Zn-bd"/>
</dbReference>
<evidence type="ECO:0000313" key="2">
    <source>
        <dbReference type="Proteomes" id="UP000183461"/>
    </source>
</evidence>
<dbReference type="InterPro" id="IPR016193">
    <property type="entry name" value="Cytidine_deaminase-like"/>
</dbReference>
<organism evidence="1 2">
    <name type="scientific">Ruminococcus flavefaciens</name>
    <dbReference type="NCBI Taxonomy" id="1265"/>
    <lineage>
        <taxon>Bacteria</taxon>
        <taxon>Bacillati</taxon>
        <taxon>Bacillota</taxon>
        <taxon>Clostridia</taxon>
        <taxon>Eubacteriales</taxon>
        <taxon>Oscillospiraceae</taxon>
        <taxon>Ruminococcus</taxon>
    </lineage>
</organism>
<evidence type="ECO:0000313" key="1">
    <source>
        <dbReference type="EMBL" id="SFW36559.1"/>
    </source>
</evidence>
<dbReference type="SUPFAM" id="SSF53927">
    <property type="entry name" value="Cytidine deaminase-like"/>
    <property type="match status" value="1"/>
</dbReference>
<sequence length="235" mass="25034">MNSEAIFNVAHSTAIRLLESGAFISPADTVCTIQSASGRLYTGISRQDMNSAIHAEIDAVQNMLAAGENIIEAMLLLNTQSRTPMLPCNNCIGYIMSLAPANANCMIMMPDRMISISEVGMFAAPMGNMPEPARYGGHAPAAPQPQYTAHAKASPITMAQPSASNTAAPPLAAAPFSESHIESTSVSMDTNTANAKGDLLKNRVSSLLKVAEEPETDEFLDSLPSPKKRFGFFRK</sequence>
<proteinExistence type="predicted"/>